<dbReference type="InterPro" id="IPR036864">
    <property type="entry name" value="Zn2-C6_fun-type_DNA-bd_sf"/>
</dbReference>
<dbReference type="AlphaFoldDB" id="A0A6G1IEV6"/>
<evidence type="ECO:0000256" key="3">
    <source>
        <dbReference type="ARBA" id="ARBA00023015"/>
    </source>
</evidence>
<dbReference type="GO" id="GO:0000981">
    <property type="term" value="F:DNA-binding transcription factor activity, RNA polymerase II-specific"/>
    <property type="evidence" value="ECO:0007669"/>
    <property type="project" value="InterPro"/>
</dbReference>
<name>A0A6G1IEV6_9PLEO</name>
<dbReference type="PROSITE" id="PS00463">
    <property type="entry name" value="ZN2_CY6_FUNGAL_1"/>
    <property type="match status" value="1"/>
</dbReference>
<feature type="domain" description="Zn(2)-C6 fungal-type" evidence="6">
    <location>
        <begin position="9"/>
        <end position="39"/>
    </location>
</feature>
<keyword evidence="3" id="KW-0805">Transcription regulation</keyword>
<evidence type="ECO:0000256" key="5">
    <source>
        <dbReference type="ARBA" id="ARBA00023242"/>
    </source>
</evidence>
<sequence>MSSTGTVRSCIRCHEAKRKCDRVTPSCRLCRRKKLECIYPSRRPSNFVPIETAYDASSPPPEFNMLDFEAMSNELTITSTPPEPAQDPAIPSLAITLDARGSWFLAPETFTVDHTPMPLPPNFKLSDLKDFVRLIERWLATWITTGSNTFIHAHLYEGTFPSCLQIAFATFSAYLNRTPTTTAMILRAVNDQATALISASNEGGTSCKLLIDLARIHALLAYQIIGLFDGDIRSRHLAEKRAPHLSKALDRALENASATLTRHLSANDVTVSLANPTSPTELLWQSWIVSESLRRTWLVAQGISASYDGLKLGWAPCKGDVMFTTREGLWAASEASLWTRMCADGDVHFGGRFLTECLFDGAPEGVDEFGKAMMEAVFGRERFVEWLCSTHC</sequence>
<dbReference type="GO" id="GO:0008270">
    <property type="term" value="F:zinc ion binding"/>
    <property type="evidence" value="ECO:0007669"/>
    <property type="project" value="InterPro"/>
</dbReference>
<dbReference type="SUPFAM" id="SSF57701">
    <property type="entry name" value="Zn2/Cys6 DNA-binding domain"/>
    <property type="match status" value="1"/>
</dbReference>
<protein>
    <recommendedName>
        <fullName evidence="6">Zn(2)-C6 fungal-type domain-containing protein</fullName>
    </recommendedName>
</protein>
<dbReference type="InterPro" id="IPR001138">
    <property type="entry name" value="Zn2Cys6_DnaBD"/>
</dbReference>
<dbReference type="OrthoDB" id="5355161at2759"/>
<keyword evidence="4" id="KW-0804">Transcription</keyword>
<dbReference type="EMBL" id="MU005632">
    <property type="protein sequence ID" value="KAF2676628.1"/>
    <property type="molecule type" value="Genomic_DNA"/>
</dbReference>
<evidence type="ECO:0000259" key="6">
    <source>
        <dbReference type="PROSITE" id="PS50048"/>
    </source>
</evidence>
<dbReference type="PANTHER" id="PTHR47660:SF2">
    <property type="entry name" value="TRANSCRIPTION FACTOR WITH C2H2 AND ZN(2)-CYS(6) DNA BINDING DOMAIN (EUROFUNG)"/>
    <property type="match status" value="1"/>
</dbReference>
<evidence type="ECO:0000313" key="8">
    <source>
        <dbReference type="Proteomes" id="UP000799291"/>
    </source>
</evidence>
<dbReference type="CDD" id="cd00067">
    <property type="entry name" value="GAL4"/>
    <property type="match status" value="1"/>
</dbReference>
<dbReference type="SMART" id="SM00066">
    <property type="entry name" value="GAL4"/>
    <property type="match status" value="1"/>
</dbReference>
<dbReference type="PANTHER" id="PTHR47660">
    <property type="entry name" value="TRANSCRIPTION FACTOR WITH C2H2 AND ZN(2)-CYS(6) DNA BINDING DOMAIN (EUROFUNG)-RELATED-RELATED"/>
    <property type="match status" value="1"/>
</dbReference>
<proteinExistence type="predicted"/>
<dbReference type="PROSITE" id="PS50048">
    <property type="entry name" value="ZN2_CY6_FUNGAL_2"/>
    <property type="match status" value="1"/>
</dbReference>
<keyword evidence="5" id="KW-0539">Nucleus</keyword>
<dbReference type="Proteomes" id="UP000799291">
    <property type="component" value="Unassembled WGS sequence"/>
</dbReference>
<evidence type="ECO:0000256" key="2">
    <source>
        <dbReference type="ARBA" id="ARBA00022833"/>
    </source>
</evidence>
<gene>
    <name evidence="7" type="ORF">K458DRAFT_424599</name>
</gene>
<dbReference type="Pfam" id="PF00172">
    <property type="entry name" value="Zn_clus"/>
    <property type="match status" value="1"/>
</dbReference>
<keyword evidence="8" id="KW-1185">Reference proteome</keyword>
<organism evidence="7 8">
    <name type="scientific">Lentithecium fluviatile CBS 122367</name>
    <dbReference type="NCBI Taxonomy" id="1168545"/>
    <lineage>
        <taxon>Eukaryota</taxon>
        <taxon>Fungi</taxon>
        <taxon>Dikarya</taxon>
        <taxon>Ascomycota</taxon>
        <taxon>Pezizomycotina</taxon>
        <taxon>Dothideomycetes</taxon>
        <taxon>Pleosporomycetidae</taxon>
        <taxon>Pleosporales</taxon>
        <taxon>Massarineae</taxon>
        <taxon>Lentitheciaceae</taxon>
        <taxon>Lentithecium</taxon>
    </lineage>
</organism>
<evidence type="ECO:0000256" key="1">
    <source>
        <dbReference type="ARBA" id="ARBA00022723"/>
    </source>
</evidence>
<reference evidence="7" key="1">
    <citation type="journal article" date="2020" name="Stud. Mycol.">
        <title>101 Dothideomycetes genomes: a test case for predicting lifestyles and emergence of pathogens.</title>
        <authorList>
            <person name="Haridas S."/>
            <person name="Albert R."/>
            <person name="Binder M."/>
            <person name="Bloem J."/>
            <person name="Labutti K."/>
            <person name="Salamov A."/>
            <person name="Andreopoulos B."/>
            <person name="Baker S."/>
            <person name="Barry K."/>
            <person name="Bills G."/>
            <person name="Bluhm B."/>
            <person name="Cannon C."/>
            <person name="Castanera R."/>
            <person name="Culley D."/>
            <person name="Daum C."/>
            <person name="Ezra D."/>
            <person name="Gonzalez J."/>
            <person name="Henrissat B."/>
            <person name="Kuo A."/>
            <person name="Liang C."/>
            <person name="Lipzen A."/>
            <person name="Lutzoni F."/>
            <person name="Magnuson J."/>
            <person name="Mondo S."/>
            <person name="Nolan M."/>
            <person name="Ohm R."/>
            <person name="Pangilinan J."/>
            <person name="Park H.-J."/>
            <person name="Ramirez L."/>
            <person name="Alfaro M."/>
            <person name="Sun H."/>
            <person name="Tritt A."/>
            <person name="Yoshinaga Y."/>
            <person name="Zwiers L.-H."/>
            <person name="Turgeon B."/>
            <person name="Goodwin S."/>
            <person name="Spatafora J."/>
            <person name="Crous P."/>
            <person name="Grigoriev I."/>
        </authorList>
    </citation>
    <scope>NUCLEOTIDE SEQUENCE</scope>
    <source>
        <strain evidence="7">CBS 122367</strain>
    </source>
</reference>
<keyword evidence="2" id="KW-0862">Zinc</keyword>
<accession>A0A6G1IEV6</accession>
<dbReference type="Gene3D" id="4.10.240.10">
    <property type="entry name" value="Zn(2)-C6 fungal-type DNA-binding domain"/>
    <property type="match status" value="1"/>
</dbReference>
<evidence type="ECO:0000313" key="7">
    <source>
        <dbReference type="EMBL" id="KAF2676628.1"/>
    </source>
</evidence>
<keyword evidence="1" id="KW-0479">Metal-binding</keyword>
<evidence type="ECO:0000256" key="4">
    <source>
        <dbReference type="ARBA" id="ARBA00023163"/>
    </source>
</evidence>